<dbReference type="EMBL" id="VSRR010068920">
    <property type="protein sequence ID" value="MPC85597.1"/>
    <property type="molecule type" value="Genomic_DNA"/>
</dbReference>
<feature type="region of interest" description="Disordered" evidence="1">
    <location>
        <begin position="1"/>
        <end position="45"/>
    </location>
</feature>
<evidence type="ECO:0000256" key="1">
    <source>
        <dbReference type="SAM" id="MobiDB-lite"/>
    </source>
</evidence>
<sequence>MVIHNATTAGHRNPLSTGTHLQQPSTTTTTTRPPPPPPPPPVRRCIKAQESVYRNCAPRVYG</sequence>
<accession>A0A5B7IVX9</accession>
<protein>
    <submittedName>
        <fullName evidence="2">Uncharacterized protein</fullName>
    </submittedName>
</protein>
<dbReference type="Proteomes" id="UP000324222">
    <property type="component" value="Unassembled WGS sequence"/>
</dbReference>
<feature type="compositionally biased region" description="Pro residues" evidence="1">
    <location>
        <begin position="32"/>
        <end position="42"/>
    </location>
</feature>
<evidence type="ECO:0000313" key="2">
    <source>
        <dbReference type="EMBL" id="MPC85597.1"/>
    </source>
</evidence>
<organism evidence="2 3">
    <name type="scientific">Portunus trituberculatus</name>
    <name type="common">Swimming crab</name>
    <name type="synonym">Neptunus trituberculatus</name>
    <dbReference type="NCBI Taxonomy" id="210409"/>
    <lineage>
        <taxon>Eukaryota</taxon>
        <taxon>Metazoa</taxon>
        <taxon>Ecdysozoa</taxon>
        <taxon>Arthropoda</taxon>
        <taxon>Crustacea</taxon>
        <taxon>Multicrustacea</taxon>
        <taxon>Malacostraca</taxon>
        <taxon>Eumalacostraca</taxon>
        <taxon>Eucarida</taxon>
        <taxon>Decapoda</taxon>
        <taxon>Pleocyemata</taxon>
        <taxon>Brachyura</taxon>
        <taxon>Eubrachyura</taxon>
        <taxon>Portunoidea</taxon>
        <taxon>Portunidae</taxon>
        <taxon>Portuninae</taxon>
        <taxon>Portunus</taxon>
    </lineage>
</organism>
<feature type="compositionally biased region" description="Polar residues" evidence="1">
    <location>
        <begin position="1"/>
        <end position="23"/>
    </location>
</feature>
<keyword evidence="3" id="KW-1185">Reference proteome</keyword>
<name>A0A5B7IVX9_PORTR</name>
<comment type="caution">
    <text evidence="2">The sequence shown here is derived from an EMBL/GenBank/DDBJ whole genome shotgun (WGS) entry which is preliminary data.</text>
</comment>
<reference evidence="2 3" key="1">
    <citation type="submission" date="2019-05" db="EMBL/GenBank/DDBJ databases">
        <title>Another draft genome of Portunus trituberculatus and its Hox gene families provides insights of decapod evolution.</title>
        <authorList>
            <person name="Jeong J.-H."/>
            <person name="Song I."/>
            <person name="Kim S."/>
            <person name="Choi T."/>
            <person name="Kim D."/>
            <person name="Ryu S."/>
            <person name="Kim W."/>
        </authorList>
    </citation>
    <scope>NUCLEOTIDE SEQUENCE [LARGE SCALE GENOMIC DNA]</scope>
    <source>
        <tissue evidence="2">Muscle</tissue>
    </source>
</reference>
<dbReference type="AlphaFoldDB" id="A0A5B7IVX9"/>
<proteinExistence type="predicted"/>
<evidence type="ECO:0000313" key="3">
    <source>
        <dbReference type="Proteomes" id="UP000324222"/>
    </source>
</evidence>
<gene>
    <name evidence="2" type="ORF">E2C01_080379</name>
</gene>